<dbReference type="Proteomes" id="UP000702544">
    <property type="component" value="Unassembled WGS sequence"/>
</dbReference>
<name>A0AAE5CCJ0_9BACT</name>
<dbReference type="EMBL" id="JAACAK010000112">
    <property type="protein sequence ID" value="NIR76008.1"/>
    <property type="molecule type" value="Genomic_DNA"/>
</dbReference>
<sequence>MEIRNTRVLILGGSGLVGMAIARQMLPHEPARLTITALTEEETEEPFAELQKAAGDATEVARAWGDLFVATEFKDTPRRELIESAEKRTRLLDDVYGALDEGRLRRAFFYSLLQDEKPDIIIDCVNTATAIAYQDVFTSVKEIRAAIGQGDDVGDIVERHLTVLYMPQLIRHVRILLEALRDAGVEFYLKVGTSGTGGMGLNVPFTHSEARPSNMLLAKSSVAGAHSLLLFLTARTPGAPAVKEIKPTAAIAWKAIRKGRLRWRGQEIPRFDATDPVPLERALHDGAGSWKELGGGLEAVYIDMGENGLFSKDEFETISALGLMELVTTEEIATAVLREIRGQPTGLDVVSAIDGAAMGPTYRGGVLRELALKRMEELEQETGSRSVAFEMLGPPRLSKLLFEAYILERLYETLPAAADLDPDETAAAAESFLRENDEARINILSIGLPILNADGKTVLRGPDVKSRPESGAEVDERVISRGWVDLRSQNWETWRGRIRKYLDEVRAQPGPDEGSVADADLSTRSNRLRPGAAAAWVFKFEDGGLRLKR</sequence>
<comment type="caution">
    <text evidence="1">The sequence shown here is derived from an EMBL/GenBank/DDBJ whole genome shotgun (WGS) entry which is preliminary data.</text>
</comment>
<dbReference type="Gene3D" id="3.40.50.720">
    <property type="entry name" value="NAD(P)-binding Rossmann-like Domain"/>
    <property type="match status" value="1"/>
</dbReference>
<organism evidence="1 2">
    <name type="scientific">Candidatus Kutchimonas denitrificans</name>
    <dbReference type="NCBI Taxonomy" id="3056748"/>
    <lineage>
        <taxon>Bacteria</taxon>
        <taxon>Pseudomonadati</taxon>
        <taxon>Gemmatimonadota</taxon>
        <taxon>Gemmatimonadia</taxon>
        <taxon>Candidatus Palauibacterales</taxon>
        <taxon>Candidatus Palauibacteraceae</taxon>
        <taxon>Candidatus Kutchimonas</taxon>
    </lineage>
</organism>
<protein>
    <submittedName>
        <fullName evidence="1">Short-chain dehydrogenase</fullName>
    </submittedName>
</protein>
<accession>A0AAE5CCJ0</accession>
<reference evidence="1 2" key="1">
    <citation type="submission" date="2020-01" db="EMBL/GenBank/DDBJ databases">
        <title>Genomes assembled from Gulf of Kutch pelagic sediment metagenomes.</title>
        <authorList>
            <person name="Chandrashekar M."/>
            <person name="Mahajan M.S."/>
            <person name="Dave K.J."/>
            <person name="Vatsa P."/>
            <person name="Nathani N.M."/>
        </authorList>
    </citation>
    <scope>NUCLEOTIDE SEQUENCE [LARGE SCALE GENOMIC DNA]</scope>
    <source>
        <strain evidence="1">KS3-K002</strain>
    </source>
</reference>
<dbReference type="InterPro" id="IPR036291">
    <property type="entry name" value="NAD(P)-bd_dom_sf"/>
</dbReference>
<proteinExistence type="predicted"/>
<dbReference type="SUPFAM" id="SSF51735">
    <property type="entry name" value="NAD(P)-binding Rossmann-fold domains"/>
    <property type="match status" value="1"/>
</dbReference>
<evidence type="ECO:0000313" key="2">
    <source>
        <dbReference type="Proteomes" id="UP000702544"/>
    </source>
</evidence>
<gene>
    <name evidence="1" type="ORF">GWO12_13010</name>
</gene>
<evidence type="ECO:0000313" key="1">
    <source>
        <dbReference type="EMBL" id="NIR76008.1"/>
    </source>
</evidence>
<dbReference type="AlphaFoldDB" id="A0AAE5CCJ0"/>